<organism evidence="1 2">
    <name type="scientific">Panagrolaimus sp. PS1159</name>
    <dbReference type="NCBI Taxonomy" id="55785"/>
    <lineage>
        <taxon>Eukaryota</taxon>
        <taxon>Metazoa</taxon>
        <taxon>Ecdysozoa</taxon>
        <taxon>Nematoda</taxon>
        <taxon>Chromadorea</taxon>
        <taxon>Rhabditida</taxon>
        <taxon>Tylenchina</taxon>
        <taxon>Panagrolaimomorpha</taxon>
        <taxon>Panagrolaimoidea</taxon>
        <taxon>Panagrolaimidae</taxon>
        <taxon>Panagrolaimus</taxon>
    </lineage>
</organism>
<name>A0AC35F8T8_9BILA</name>
<protein>
    <submittedName>
        <fullName evidence="2">Zinc finger protein 474</fullName>
    </submittedName>
</protein>
<evidence type="ECO:0000313" key="1">
    <source>
        <dbReference type="Proteomes" id="UP000887580"/>
    </source>
</evidence>
<dbReference type="WBParaSite" id="PS1159_v2.g15018.t1">
    <property type="protein sequence ID" value="PS1159_v2.g15018.t1"/>
    <property type="gene ID" value="PS1159_v2.g15018"/>
</dbReference>
<sequence>MSNFTPGPPKARKPAPTVYCYICGRQFGSKSIEIHIPQCIKKWHIENNKLPKSQRRPEPVKPEIIKTGESIDVEATNEAMWQSSQANLVNCEWCGRRFAPDRLAVHHRSCTKETPAKRVGGK</sequence>
<proteinExistence type="predicted"/>
<accession>A0AC35F8T8</accession>
<dbReference type="Proteomes" id="UP000887580">
    <property type="component" value="Unplaced"/>
</dbReference>
<evidence type="ECO:0000313" key="2">
    <source>
        <dbReference type="WBParaSite" id="PS1159_v2.g15018.t1"/>
    </source>
</evidence>
<reference evidence="2" key="1">
    <citation type="submission" date="2022-11" db="UniProtKB">
        <authorList>
            <consortium name="WormBaseParasite"/>
        </authorList>
    </citation>
    <scope>IDENTIFICATION</scope>
</reference>